<dbReference type="EMBL" id="JACYCD010000222">
    <property type="protein sequence ID" value="KAF8700532.1"/>
    <property type="molecule type" value="Genomic_DNA"/>
</dbReference>
<feature type="compositionally biased region" description="Basic residues" evidence="1">
    <location>
        <begin position="122"/>
        <end position="131"/>
    </location>
</feature>
<feature type="compositionally biased region" description="Low complexity" evidence="1">
    <location>
        <begin position="198"/>
        <end position="212"/>
    </location>
</feature>
<feature type="region of interest" description="Disordered" evidence="1">
    <location>
        <begin position="343"/>
        <end position="414"/>
    </location>
</feature>
<evidence type="ECO:0000256" key="1">
    <source>
        <dbReference type="SAM" id="MobiDB-lite"/>
    </source>
</evidence>
<feature type="compositionally biased region" description="Low complexity" evidence="1">
    <location>
        <begin position="443"/>
        <end position="457"/>
    </location>
</feature>
<proteinExistence type="predicted"/>
<dbReference type="OrthoDB" id="10554085at2759"/>
<organism evidence="2 3">
    <name type="scientific">Rhizoctonia solani</name>
    <dbReference type="NCBI Taxonomy" id="456999"/>
    <lineage>
        <taxon>Eukaryota</taxon>
        <taxon>Fungi</taxon>
        <taxon>Dikarya</taxon>
        <taxon>Basidiomycota</taxon>
        <taxon>Agaricomycotina</taxon>
        <taxon>Agaricomycetes</taxon>
        <taxon>Cantharellales</taxon>
        <taxon>Ceratobasidiaceae</taxon>
        <taxon>Rhizoctonia</taxon>
    </lineage>
</organism>
<feature type="region of interest" description="Disordered" evidence="1">
    <location>
        <begin position="114"/>
        <end position="300"/>
    </location>
</feature>
<comment type="caution">
    <text evidence="2">The sequence shown here is derived from an EMBL/GenBank/DDBJ whole genome shotgun (WGS) entry which is preliminary data.</text>
</comment>
<evidence type="ECO:0000313" key="3">
    <source>
        <dbReference type="Proteomes" id="UP000602905"/>
    </source>
</evidence>
<feature type="non-terminal residue" evidence="2">
    <location>
        <position position="1"/>
    </location>
</feature>
<evidence type="ECO:0000313" key="2">
    <source>
        <dbReference type="EMBL" id="KAF8700532.1"/>
    </source>
</evidence>
<protein>
    <submittedName>
        <fullName evidence="2">Uncharacterized protein</fullName>
    </submittedName>
</protein>
<sequence>MASNLSAEKAAQSKKLCEQKASIDKMISSIAGTPKVAASLTDPLGMEELKGIASWQGVDLRFSLTKQPISQCVTNTVNKMVETCPEIRQKILDPDWFIRQTLQGLLKALGKSHWKQVNGTTRKQKPKKTSKVGKDNNNNNNNKNKNKDKDKGKQDDKEDKEDKNKDKDEGKKDKKREKGKGREEQEEDTEMSNVDKIPNQTAPQASASAATNKDAGTNQGEAVSSSNAFNSTPAPPAHVQPPMKKQLFVEELHTARDWSSPVQTPFTSGRFDLKNDVGNGDGPTPMPTKIQQIPPTKQPTKKALVLNYNSNLDKAEDNERTPKPPSFMLQTKKVQVFTKANNNRNQTLEHKAPGGKVSTEQPACDAPAKPLAKSNPTPQVTDSRAESCVSKRKAREHNEIPKAPVSKKGKATTTIQQTPACTFLAKNFKAPVPASPFAKAHMTQSQATQPPAASSSTLPPPPAAPKSKAEVRKIAAQKAAATQLANKLAKQAAAEVMAESSELKESTKRKK</sequence>
<gene>
    <name evidence="2" type="ORF">RHS03_06648</name>
</gene>
<feature type="compositionally biased region" description="Polar residues" evidence="1">
    <location>
        <begin position="214"/>
        <end position="232"/>
    </location>
</feature>
<feature type="region of interest" description="Disordered" evidence="1">
    <location>
        <begin position="435"/>
        <end position="474"/>
    </location>
</feature>
<accession>A0A8H7HRK4</accession>
<reference evidence="2" key="1">
    <citation type="submission" date="2020-09" db="EMBL/GenBank/DDBJ databases">
        <title>Comparative genome analyses of four rice-infecting Rhizoctonia solani isolates reveal extensive enrichment of homogalacturonan modification genes.</title>
        <authorList>
            <person name="Lee D.-Y."/>
            <person name="Jeon J."/>
            <person name="Kim K.-T."/>
            <person name="Cheong K."/>
            <person name="Song H."/>
            <person name="Choi G."/>
            <person name="Ko J."/>
            <person name="Opiyo S.O."/>
            <person name="Zuo S."/>
            <person name="Madhav S."/>
            <person name="Lee Y.-H."/>
            <person name="Wang G.-L."/>
        </authorList>
    </citation>
    <scope>NUCLEOTIDE SEQUENCE</scope>
    <source>
        <strain evidence="2">AG1-IA WGL</strain>
    </source>
</reference>
<name>A0A8H7HRK4_9AGAM</name>
<dbReference type="AlphaFoldDB" id="A0A8H7HRK4"/>
<dbReference type="Proteomes" id="UP000602905">
    <property type="component" value="Unassembled WGS sequence"/>
</dbReference>
<feature type="compositionally biased region" description="Basic and acidic residues" evidence="1">
    <location>
        <begin position="145"/>
        <end position="172"/>
    </location>
</feature>
<feature type="compositionally biased region" description="Basic and acidic residues" evidence="1">
    <location>
        <begin position="247"/>
        <end position="256"/>
    </location>
</feature>